<dbReference type="InterPro" id="IPR040079">
    <property type="entry name" value="Glutathione_S-Trfase"/>
</dbReference>
<feature type="domain" description="GST N-terminal" evidence="3">
    <location>
        <begin position="1"/>
        <end position="81"/>
    </location>
</feature>
<dbReference type="PROSITE" id="PS50404">
    <property type="entry name" value="GST_NTER"/>
    <property type="match status" value="1"/>
</dbReference>
<comment type="similarity">
    <text evidence="1">Belongs to the GST superfamily.</text>
</comment>
<dbReference type="GeneID" id="56591071"/>
<dbReference type="RefSeq" id="WP_025513644.1">
    <property type="nucleotide sequence ID" value="NZ_CP016340.1"/>
</dbReference>
<dbReference type="EMBL" id="LT546645">
    <property type="protein sequence ID" value="SAI69089.1"/>
    <property type="molecule type" value="Genomic_DNA"/>
</dbReference>
<dbReference type="CDD" id="cd03180">
    <property type="entry name" value="GST_C_2"/>
    <property type="match status" value="1"/>
</dbReference>
<dbReference type="STRING" id="123899.SAMEA3906487_01643"/>
<protein>
    <submittedName>
        <fullName evidence="5">Glutathione S-transferase</fullName>
        <ecNumber evidence="5">2.5.1.18</ecNumber>
    </submittedName>
</protein>
<dbReference type="eggNOG" id="COG0625">
    <property type="taxonomic scope" value="Bacteria"/>
</dbReference>
<dbReference type="SFLD" id="SFLDS00019">
    <property type="entry name" value="Glutathione_Transferase_(cytos"/>
    <property type="match status" value="1"/>
</dbReference>
<evidence type="ECO:0000313" key="5">
    <source>
        <dbReference type="EMBL" id="SAI69089.1"/>
    </source>
</evidence>
<organism evidence="5 6">
    <name type="scientific">Bordetella trematum</name>
    <dbReference type="NCBI Taxonomy" id="123899"/>
    <lineage>
        <taxon>Bacteria</taxon>
        <taxon>Pseudomonadati</taxon>
        <taxon>Pseudomonadota</taxon>
        <taxon>Betaproteobacteria</taxon>
        <taxon>Burkholderiales</taxon>
        <taxon>Alcaligenaceae</taxon>
        <taxon>Bordetella</taxon>
    </lineage>
</organism>
<dbReference type="OrthoDB" id="5958450at2"/>
<evidence type="ECO:0000259" key="4">
    <source>
        <dbReference type="PROSITE" id="PS50405"/>
    </source>
</evidence>
<evidence type="ECO:0000259" key="3">
    <source>
        <dbReference type="PROSITE" id="PS50404"/>
    </source>
</evidence>
<gene>
    <name evidence="5" type="primary">gstB</name>
    <name evidence="5" type="ORF">SAMEA3906487_01643</name>
</gene>
<evidence type="ECO:0000256" key="2">
    <source>
        <dbReference type="ARBA" id="ARBA00022679"/>
    </source>
</evidence>
<name>A0A157SFC6_9BORD</name>
<evidence type="ECO:0000313" key="6">
    <source>
        <dbReference type="Proteomes" id="UP000076825"/>
    </source>
</evidence>
<evidence type="ECO:0000256" key="1">
    <source>
        <dbReference type="ARBA" id="ARBA00007409"/>
    </source>
</evidence>
<dbReference type="PANTHER" id="PTHR44051">
    <property type="entry name" value="GLUTATHIONE S-TRANSFERASE-RELATED"/>
    <property type="match status" value="1"/>
</dbReference>
<dbReference type="Pfam" id="PF13409">
    <property type="entry name" value="GST_N_2"/>
    <property type="match status" value="1"/>
</dbReference>
<proteinExistence type="inferred from homology"/>
<dbReference type="Proteomes" id="UP000076825">
    <property type="component" value="Chromosome 1"/>
</dbReference>
<keyword evidence="2 5" id="KW-0808">Transferase</keyword>
<reference evidence="5 6" key="1">
    <citation type="submission" date="2016-04" db="EMBL/GenBank/DDBJ databases">
        <authorList>
            <consortium name="Pathogen Informatics"/>
        </authorList>
    </citation>
    <scope>NUCLEOTIDE SEQUENCE [LARGE SCALE GENOMIC DNA]</scope>
    <source>
        <strain evidence="5 6">H044680328</strain>
    </source>
</reference>
<accession>A0A157SFC6</accession>
<dbReference type="SFLD" id="SFLDG00358">
    <property type="entry name" value="Main_(cytGST)"/>
    <property type="match status" value="1"/>
</dbReference>
<dbReference type="FunFam" id="3.40.30.10:FF:000039">
    <property type="entry name" value="Glutathione S-transferase domain"/>
    <property type="match status" value="1"/>
</dbReference>
<feature type="domain" description="GST C-terminal" evidence="4">
    <location>
        <begin position="86"/>
        <end position="206"/>
    </location>
</feature>
<keyword evidence="6" id="KW-1185">Reference proteome</keyword>
<dbReference type="Gene3D" id="1.20.1050.10">
    <property type="match status" value="1"/>
</dbReference>
<sequence>MLKIWGRLSSVNVQKVMWAVRELALPHTLTEVGGRFGGVDTPEYTRMNPNQLVPVIDDGGFVLWESNAIVRYLAARYGSGTLSPADVCLRADADRWMDWQATEWQPAMRTAFLELIRKPEAERDPAAIADSLQAAERYALRLDAALKGRDFISGTQFTMGDLVLGCAAHRWLGLPAERPATPHLSAWYRRLMMRPAVQGVLTLPLA</sequence>
<dbReference type="InterPro" id="IPR036282">
    <property type="entry name" value="Glutathione-S-Trfase_C_sf"/>
</dbReference>
<dbReference type="InterPro" id="IPR004045">
    <property type="entry name" value="Glutathione_S-Trfase_N"/>
</dbReference>
<dbReference type="AlphaFoldDB" id="A0A157SFC6"/>
<dbReference type="SUPFAM" id="SSF52833">
    <property type="entry name" value="Thioredoxin-like"/>
    <property type="match status" value="1"/>
</dbReference>
<dbReference type="PANTHER" id="PTHR44051:SF19">
    <property type="entry name" value="DISULFIDE-BOND OXIDOREDUCTASE YFCG"/>
    <property type="match status" value="1"/>
</dbReference>
<dbReference type="Pfam" id="PF13410">
    <property type="entry name" value="GST_C_2"/>
    <property type="match status" value="1"/>
</dbReference>
<dbReference type="PROSITE" id="PS50405">
    <property type="entry name" value="GST_CTER"/>
    <property type="match status" value="1"/>
</dbReference>
<dbReference type="EC" id="2.5.1.18" evidence="5"/>
<dbReference type="SFLD" id="SFLDG01150">
    <property type="entry name" value="Main.1:_Beta-like"/>
    <property type="match status" value="1"/>
</dbReference>
<dbReference type="SUPFAM" id="SSF47616">
    <property type="entry name" value="GST C-terminal domain-like"/>
    <property type="match status" value="1"/>
</dbReference>
<dbReference type="PATRIC" id="fig|123899.6.peg.1627"/>
<dbReference type="InterPro" id="IPR036249">
    <property type="entry name" value="Thioredoxin-like_sf"/>
</dbReference>
<dbReference type="KEGG" id="btrm:SAMEA390648701643"/>
<dbReference type="CDD" id="cd03047">
    <property type="entry name" value="GST_N_2"/>
    <property type="match status" value="1"/>
</dbReference>
<dbReference type="InterPro" id="IPR010987">
    <property type="entry name" value="Glutathione-S-Trfase_C-like"/>
</dbReference>
<dbReference type="GO" id="GO:0004364">
    <property type="term" value="F:glutathione transferase activity"/>
    <property type="evidence" value="ECO:0007669"/>
    <property type="project" value="UniProtKB-EC"/>
</dbReference>
<dbReference type="Gene3D" id="3.40.30.10">
    <property type="entry name" value="Glutaredoxin"/>
    <property type="match status" value="1"/>
</dbReference>